<dbReference type="GO" id="GO:0051537">
    <property type="term" value="F:2 iron, 2 sulfur cluster binding"/>
    <property type="evidence" value="ECO:0007669"/>
    <property type="project" value="UniProtKB-KW"/>
</dbReference>
<evidence type="ECO:0000313" key="11">
    <source>
        <dbReference type="EMBL" id="ETF03968.1"/>
    </source>
</evidence>
<dbReference type="PATRIC" id="fig|1424334.3.peg.376"/>
<comment type="caution">
    <text evidence="11">The sequence shown here is derived from an EMBL/GenBank/DDBJ whole genome shotgun (WGS) entry which is preliminary data.</text>
</comment>
<dbReference type="GO" id="GO:0032259">
    <property type="term" value="P:methylation"/>
    <property type="evidence" value="ECO:0007669"/>
    <property type="project" value="UniProtKB-KW"/>
</dbReference>
<dbReference type="PROSITE" id="PS51085">
    <property type="entry name" value="2FE2S_FER_2"/>
    <property type="match status" value="1"/>
</dbReference>
<dbReference type="GO" id="GO:0008168">
    <property type="term" value="F:methyltransferase activity"/>
    <property type="evidence" value="ECO:0007669"/>
    <property type="project" value="UniProtKB-KW"/>
</dbReference>
<evidence type="ECO:0000256" key="1">
    <source>
        <dbReference type="ARBA" id="ARBA00001917"/>
    </source>
</evidence>
<dbReference type="OrthoDB" id="544091at2"/>
<dbReference type="Gene3D" id="3.10.20.30">
    <property type="match status" value="1"/>
</dbReference>
<dbReference type="GO" id="GO:0016491">
    <property type="term" value="F:oxidoreductase activity"/>
    <property type="evidence" value="ECO:0007669"/>
    <property type="project" value="UniProtKB-KW"/>
</dbReference>
<dbReference type="PROSITE" id="PS51384">
    <property type="entry name" value="FAD_FR"/>
    <property type="match status" value="1"/>
</dbReference>
<dbReference type="STRING" id="1424334.W822_01905"/>
<keyword evidence="11" id="KW-0489">Methyltransferase</keyword>
<dbReference type="InterPro" id="IPR006058">
    <property type="entry name" value="2Fe2S_fd_BS"/>
</dbReference>
<dbReference type="SUPFAM" id="SSF63380">
    <property type="entry name" value="Riboflavin synthase domain-like"/>
    <property type="match status" value="1"/>
</dbReference>
<dbReference type="CDD" id="cd00207">
    <property type="entry name" value="fer2"/>
    <property type="match status" value="1"/>
</dbReference>
<dbReference type="Proteomes" id="UP000018733">
    <property type="component" value="Unassembled WGS sequence"/>
</dbReference>
<keyword evidence="7" id="KW-0408">Iron</keyword>
<dbReference type="InterPro" id="IPR012675">
    <property type="entry name" value="Beta-grasp_dom_sf"/>
</dbReference>
<evidence type="ECO:0000256" key="6">
    <source>
        <dbReference type="ARBA" id="ARBA00023002"/>
    </source>
</evidence>
<dbReference type="PRINTS" id="PR00409">
    <property type="entry name" value="PHDIOXRDTASE"/>
</dbReference>
<dbReference type="Gene3D" id="2.40.30.10">
    <property type="entry name" value="Translation factors"/>
    <property type="match status" value="1"/>
</dbReference>
<dbReference type="InterPro" id="IPR001041">
    <property type="entry name" value="2Fe-2S_ferredoxin-type"/>
</dbReference>
<dbReference type="InterPro" id="IPR017927">
    <property type="entry name" value="FAD-bd_FR_type"/>
</dbReference>
<dbReference type="Gene3D" id="3.40.50.80">
    <property type="entry name" value="Nucleotide-binding domain of ferredoxin-NADP reductase (FNR) module"/>
    <property type="match status" value="1"/>
</dbReference>
<sequence length="320" mass="34511">MSDSPLTVRVASKKTEAADICSFELVDVEGRELPAFSAGSHIDVYLPNGITRQYSLCNNPAERARYRIAVLRESATRGGSAAMHDTVQQGGLLQISSPRNLFPLNENARRHILLAGGIGVTPLLCMAQRLGAIESEFDLHYCTRSADRAAFRSELAQAAYAKRVHFHTDDGQTEQRLDMAAVCTPQEGTHLYVCGPAGFMDAVLDTARERGWPEDRLHYEFFAGPATASDGDSPFVVKIASTGQLVDVPADLSVVQALAGAGIDVPVACEQGICGTCLTRVLAGQPDHRDLFLSSEEQVTGGQFTPCCSRSRTPMLVLDL</sequence>
<keyword evidence="11" id="KW-0808">Transferase</keyword>
<name>V8QX77_9BURK</name>
<dbReference type="CDD" id="cd06185">
    <property type="entry name" value="PDR_like"/>
    <property type="match status" value="1"/>
</dbReference>
<dbReference type="SUPFAM" id="SSF52343">
    <property type="entry name" value="Ferredoxin reductase-like, C-terminal NADP-linked domain"/>
    <property type="match status" value="1"/>
</dbReference>
<gene>
    <name evidence="11" type="ORF">W822_01905</name>
</gene>
<keyword evidence="3" id="KW-0288">FMN</keyword>
<dbReference type="GO" id="GO:0046872">
    <property type="term" value="F:metal ion binding"/>
    <property type="evidence" value="ECO:0007669"/>
    <property type="project" value="UniProtKB-KW"/>
</dbReference>
<keyword evidence="5" id="KW-0479">Metal-binding</keyword>
<dbReference type="eggNOG" id="COG1018">
    <property type="taxonomic scope" value="Bacteria"/>
</dbReference>
<dbReference type="InterPro" id="IPR039261">
    <property type="entry name" value="FNR_nucleotide-bd"/>
</dbReference>
<evidence type="ECO:0000256" key="8">
    <source>
        <dbReference type="ARBA" id="ARBA00023014"/>
    </source>
</evidence>
<evidence type="ECO:0000256" key="4">
    <source>
        <dbReference type="ARBA" id="ARBA00022714"/>
    </source>
</evidence>
<keyword evidence="4" id="KW-0001">2Fe-2S</keyword>
<feature type="domain" description="FAD-binding FR-type" evidence="10">
    <location>
        <begin position="3"/>
        <end position="105"/>
    </location>
</feature>
<evidence type="ECO:0000256" key="5">
    <source>
        <dbReference type="ARBA" id="ARBA00022723"/>
    </source>
</evidence>
<evidence type="ECO:0000256" key="7">
    <source>
        <dbReference type="ARBA" id="ARBA00023004"/>
    </source>
</evidence>
<keyword evidence="8" id="KW-0411">Iron-sulfur</keyword>
<evidence type="ECO:0000256" key="2">
    <source>
        <dbReference type="ARBA" id="ARBA00022630"/>
    </source>
</evidence>
<dbReference type="Pfam" id="PF00111">
    <property type="entry name" value="Fer2"/>
    <property type="match status" value="1"/>
</dbReference>
<dbReference type="InterPro" id="IPR017938">
    <property type="entry name" value="Riboflavin_synthase-like_b-brl"/>
</dbReference>
<keyword evidence="12" id="KW-1185">Reference proteome</keyword>
<dbReference type="InterPro" id="IPR036010">
    <property type="entry name" value="2Fe-2S_ferredoxin-like_sf"/>
</dbReference>
<evidence type="ECO:0000259" key="10">
    <source>
        <dbReference type="PROSITE" id="PS51384"/>
    </source>
</evidence>
<dbReference type="HOGENOM" id="CLU_003827_17_0_4"/>
<dbReference type="AlphaFoldDB" id="V8QX77"/>
<comment type="cofactor">
    <cofactor evidence="1">
        <name>FMN</name>
        <dbReference type="ChEBI" id="CHEBI:58210"/>
    </cofactor>
</comment>
<protein>
    <submittedName>
        <fullName evidence="11">Vanillate O-demethylase oxidoreductase</fullName>
    </submittedName>
</protein>
<keyword evidence="2" id="KW-0285">Flavoprotein</keyword>
<dbReference type="InterPro" id="IPR050415">
    <property type="entry name" value="MRET"/>
</dbReference>
<keyword evidence="6" id="KW-0560">Oxidoreductase</keyword>
<evidence type="ECO:0000256" key="3">
    <source>
        <dbReference type="ARBA" id="ARBA00022643"/>
    </source>
</evidence>
<reference evidence="11 12" key="1">
    <citation type="journal article" date="2014" name="Genome Announc.">
        <title>Draft Genome Sequence of Advenella kashmirensis Strain W13003, a Polycyclic Aromatic Hydrocarbon-Degrading Bacterium.</title>
        <authorList>
            <person name="Wang X."/>
            <person name="Jin D."/>
            <person name="Zhou L."/>
            <person name="Wu L."/>
            <person name="An W."/>
            <person name="Zhao L."/>
        </authorList>
    </citation>
    <scope>NUCLEOTIDE SEQUENCE [LARGE SCALE GENOMIC DNA]</scope>
    <source>
        <strain evidence="11 12">W13003</strain>
    </source>
</reference>
<evidence type="ECO:0000259" key="9">
    <source>
        <dbReference type="PROSITE" id="PS51085"/>
    </source>
</evidence>
<dbReference type="PROSITE" id="PS00197">
    <property type="entry name" value="2FE2S_FER_1"/>
    <property type="match status" value="1"/>
</dbReference>
<organism evidence="11 12">
    <name type="scientific">Advenella kashmirensis W13003</name>
    <dbReference type="NCBI Taxonomy" id="1424334"/>
    <lineage>
        <taxon>Bacteria</taxon>
        <taxon>Pseudomonadati</taxon>
        <taxon>Pseudomonadota</taxon>
        <taxon>Betaproteobacteria</taxon>
        <taxon>Burkholderiales</taxon>
        <taxon>Alcaligenaceae</taxon>
    </lineage>
</organism>
<dbReference type="SUPFAM" id="SSF54292">
    <property type="entry name" value="2Fe-2S ferredoxin-like"/>
    <property type="match status" value="1"/>
</dbReference>
<dbReference type="InterPro" id="IPR054582">
    <property type="entry name" value="DmmA-like_N"/>
</dbReference>
<proteinExistence type="predicted"/>
<accession>V8QX77</accession>
<dbReference type="PANTHER" id="PTHR47354">
    <property type="entry name" value="NADH OXIDOREDUCTASE HCR"/>
    <property type="match status" value="1"/>
</dbReference>
<feature type="domain" description="2Fe-2S ferredoxin-type" evidence="9">
    <location>
        <begin position="235"/>
        <end position="320"/>
    </location>
</feature>
<dbReference type="PANTHER" id="PTHR47354:SF1">
    <property type="entry name" value="CARNITINE MONOOXYGENASE REDUCTASE SUBUNIT"/>
    <property type="match status" value="1"/>
</dbReference>
<dbReference type="Pfam" id="PF22290">
    <property type="entry name" value="DmmA-like_N"/>
    <property type="match status" value="1"/>
</dbReference>
<dbReference type="RefSeq" id="WP_024003449.1">
    <property type="nucleotide sequence ID" value="NZ_KI650979.1"/>
</dbReference>
<dbReference type="EMBL" id="AYXT01000001">
    <property type="protein sequence ID" value="ETF03968.1"/>
    <property type="molecule type" value="Genomic_DNA"/>
</dbReference>
<evidence type="ECO:0000313" key="12">
    <source>
        <dbReference type="Proteomes" id="UP000018733"/>
    </source>
</evidence>